<dbReference type="InterPro" id="IPR008995">
    <property type="entry name" value="Mo/tungstate-bd_C_term_dom"/>
</dbReference>
<evidence type="ECO:0000313" key="2">
    <source>
        <dbReference type="EMBL" id="GAA1166004.1"/>
    </source>
</evidence>
<dbReference type="EMBL" id="BAAAKV010000017">
    <property type="protein sequence ID" value="GAA1166004.1"/>
    <property type="molecule type" value="Genomic_DNA"/>
</dbReference>
<dbReference type="SUPFAM" id="SSF50331">
    <property type="entry name" value="MOP-like"/>
    <property type="match status" value="1"/>
</dbReference>
<dbReference type="RefSeq" id="WP_344274188.1">
    <property type="nucleotide sequence ID" value="NZ_BAAAKV010000017.1"/>
</dbReference>
<proteinExistence type="predicted"/>
<gene>
    <name evidence="2" type="ORF">GCM10009654_23640</name>
</gene>
<comment type="caution">
    <text evidence="2">The sequence shown here is derived from an EMBL/GenBank/DDBJ whole genome shotgun (WGS) entry which is preliminary data.</text>
</comment>
<accession>A0ABN1UVQ5</accession>
<name>A0ABN1UVQ5_9ACTN</name>
<dbReference type="Pfam" id="PF08402">
    <property type="entry name" value="TOBE_2"/>
    <property type="match status" value="1"/>
</dbReference>
<organism evidence="2 3">
    <name type="scientific">Streptomyces hebeiensis</name>
    <dbReference type="NCBI Taxonomy" id="229486"/>
    <lineage>
        <taxon>Bacteria</taxon>
        <taxon>Bacillati</taxon>
        <taxon>Actinomycetota</taxon>
        <taxon>Actinomycetes</taxon>
        <taxon>Kitasatosporales</taxon>
        <taxon>Streptomycetaceae</taxon>
        <taxon>Streptomyces</taxon>
    </lineage>
</organism>
<protein>
    <recommendedName>
        <fullName evidence="1">Transport-associated OB type 2 domain-containing protein</fullName>
    </recommendedName>
</protein>
<dbReference type="Proteomes" id="UP001501371">
    <property type="component" value="Unassembled WGS sequence"/>
</dbReference>
<reference evidence="2 3" key="1">
    <citation type="journal article" date="2019" name="Int. J. Syst. Evol. Microbiol.">
        <title>The Global Catalogue of Microorganisms (GCM) 10K type strain sequencing project: providing services to taxonomists for standard genome sequencing and annotation.</title>
        <authorList>
            <consortium name="The Broad Institute Genomics Platform"/>
            <consortium name="The Broad Institute Genome Sequencing Center for Infectious Disease"/>
            <person name="Wu L."/>
            <person name="Ma J."/>
        </authorList>
    </citation>
    <scope>NUCLEOTIDE SEQUENCE [LARGE SCALE GENOMIC DNA]</scope>
    <source>
        <strain evidence="2 3">JCM 12696</strain>
    </source>
</reference>
<sequence length="98" mass="9629">MPGVGVLPAPAGDTAGLVGVRPGNIRLAAGDPDDCLHGTVLHVSCFGGSSRIAVTVPGPDRPVRPTVPGPATVASGARVALSWAPESAVLIETTGDTP</sequence>
<keyword evidence="3" id="KW-1185">Reference proteome</keyword>
<dbReference type="InterPro" id="IPR013611">
    <property type="entry name" value="Transp-assoc_OB_typ2"/>
</dbReference>
<evidence type="ECO:0000259" key="1">
    <source>
        <dbReference type="Pfam" id="PF08402"/>
    </source>
</evidence>
<feature type="domain" description="Transport-associated OB type 2" evidence="1">
    <location>
        <begin position="18"/>
        <end position="90"/>
    </location>
</feature>
<evidence type="ECO:0000313" key="3">
    <source>
        <dbReference type="Proteomes" id="UP001501371"/>
    </source>
</evidence>